<dbReference type="InterPro" id="IPR051328">
    <property type="entry name" value="T7SS_ABC-Transporter"/>
</dbReference>
<evidence type="ECO:0000259" key="6">
    <source>
        <dbReference type="Pfam" id="PF12698"/>
    </source>
</evidence>
<evidence type="ECO:0000256" key="1">
    <source>
        <dbReference type="ARBA" id="ARBA00004141"/>
    </source>
</evidence>
<dbReference type="NCBIfam" id="TIGR03057">
    <property type="entry name" value="xxxLxxG_by_4"/>
    <property type="match status" value="2"/>
</dbReference>
<dbReference type="Proteomes" id="UP000030019">
    <property type="component" value="Unassembled WGS sequence"/>
</dbReference>
<dbReference type="GO" id="GO:0140359">
    <property type="term" value="F:ABC-type transporter activity"/>
    <property type="evidence" value="ECO:0007669"/>
    <property type="project" value="InterPro"/>
</dbReference>
<accession>A0A0A0DJ17</accession>
<keyword evidence="3 5" id="KW-1133">Transmembrane helix</keyword>
<comment type="caution">
    <text evidence="7">The sequence shown here is derived from an EMBL/GenBank/DDBJ whole genome shotgun (WGS) entry which is preliminary data.</text>
</comment>
<dbReference type="InterPro" id="IPR017501">
    <property type="entry name" value="Phage_infect_YhgE_C"/>
</dbReference>
<dbReference type="Gene3D" id="1.10.287.950">
    <property type="entry name" value="Methyl-accepting chemotaxis protein"/>
    <property type="match status" value="1"/>
</dbReference>
<keyword evidence="4 5" id="KW-0472">Membrane</keyword>
<feature type="transmembrane region" description="Helical" evidence="5">
    <location>
        <begin position="618"/>
        <end position="641"/>
    </location>
</feature>
<reference evidence="7 8" key="1">
    <citation type="submission" date="2014-06" db="EMBL/GenBank/DDBJ databases">
        <authorList>
            <person name="Teng J.L."/>
            <person name="Huang Y."/>
            <person name="Tse H."/>
            <person name="Lau S.K."/>
            <person name="Woo P.C."/>
        </authorList>
    </citation>
    <scope>NUCLEOTIDE SEQUENCE [LARGE SCALE GENOMIC DNA]</scope>
    <source>
        <strain evidence="7 8">HKU4</strain>
    </source>
</reference>
<name>A0A0A0DJ17_9STRE</name>
<dbReference type="AlphaFoldDB" id="A0A0A0DJ17"/>
<dbReference type="GO" id="GO:0016020">
    <property type="term" value="C:membrane"/>
    <property type="evidence" value="ECO:0007669"/>
    <property type="project" value="UniProtKB-SubCell"/>
</dbReference>
<evidence type="ECO:0000256" key="3">
    <source>
        <dbReference type="ARBA" id="ARBA00022989"/>
    </source>
</evidence>
<keyword evidence="2 5" id="KW-0812">Transmembrane</keyword>
<keyword evidence="8" id="KW-1185">Reference proteome</keyword>
<dbReference type="RefSeq" id="WP_037614994.1">
    <property type="nucleotide sequence ID" value="NZ_JPEN01000029.1"/>
</dbReference>
<evidence type="ECO:0000313" key="7">
    <source>
        <dbReference type="EMBL" id="KGM37833.1"/>
    </source>
</evidence>
<dbReference type="PANTHER" id="PTHR43077:SF5">
    <property type="entry name" value="PHAGE INFECTION PROTEIN"/>
    <property type="match status" value="1"/>
</dbReference>
<comment type="subcellular location">
    <subcellularLocation>
        <location evidence="1">Membrane</location>
        <topology evidence="1">Multi-pass membrane protein</topology>
    </subcellularLocation>
</comment>
<dbReference type="NCBIfam" id="TIGR03061">
    <property type="entry name" value="pip_yhgE_Nterm"/>
    <property type="match status" value="1"/>
</dbReference>
<feature type="domain" description="ABC-2 type transporter transmembrane" evidence="6">
    <location>
        <begin position="22"/>
        <end position="158"/>
    </location>
</feature>
<proteinExistence type="predicted"/>
<feature type="transmembrane region" description="Helical" evidence="5">
    <location>
        <begin position="12"/>
        <end position="37"/>
    </location>
</feature>
<feature type="transmembrane region" description="Helical" evidence="5">
    <location>
        <begin position="662"/>
        <end position="681"/>
    </location>
</feature>
<dbReference type="Pfam" id="PF12698">
    <property type="entry name" value="ABC2_membrane_3"/>
    <property type="match status" value="1"/>
</dbReference>
<sequence>MFKEWKAIFKKPKVIVVMLGISLIPALYNVIFLSSMWDPYGKLSDLPVAVVNQDQKASLYGQDLSIGSDMVQDMKKNAALDFHFVDEDQAEKGLEKGDYYMVVTLPKDLSANAASILSNQPKQVTINYQTSSGHSFIASKMSDSAMTSMKQSVSQKITKSYVTSLFASMDKLKGGLGTAADGTVKLAEGSQKLANGSQKLTTNLESLAQSSLTFSDGATALSTGLVAYTNGVAQINAGLPTFTSKMTEYTDGVGQLSAGASQLTAQSETLLNGTNQLTGNSQELVAGVERLNSGLAELQSSVNSSVTANQEKVAQLTASLDQLNTAIQNATSGTSLPTETIAASLTTIATNAQSLASSAQSDRAAAVAALEGTAAYQKLAASEQEELKAALAGNADSSSNTAAAIVQEVQAIQTNLQGLQTASGQASQLSAAASQVLPGASAMISGLYDGLGQVNEALSSASTGSATLSQGMIAYTGGLSQVAQGVAAYTAGVDQLSQGAANLASHNDQVTSGIGQISSGFAQLNDKSPTLVAGMQKLSTGATQMADGSQQLAAGGLTLSAGLGDLSIGAQTLNTGLTDAKGQLSELSVTEDNAAALAGPVELKKTDKDQVGKNGVGMAPYMISVALFVAAISTNVIFGTLPSGQVPASRKAWLKARLEVNGLISILAGILVYGAVHLIGLEANYEWTTLALTVLASMAFMAVVTTLVTWDSKIGAFVSLVLLLLQLASSAGTYPLPLTAKIFQMLNPILPMSYAVSGLRETISMNGQIGSQLAFLTATLLIFMFLGTIAYRPDKKEII</sequence>
<evidence type="ECO:0000256" key="5">
    <source>
        <dbReference type="SAM" id="Phobius"/>
    </source>
</evidence>
<protein>
    <submittedName>
        <fullName evidence="7">Phage infection protein</fullName>
    </submittedName>
</protein>
<evidence type="ECO:0000256" key="2">
    <source>
        <dbReference type="ARBA" id="ARBA00022692"/>
    </source>
</evidence>
<dbReference type="PANTHER" id="PTHR43077">
    <property type="entry name" value="TRANSPORT PERMEASE YVFS-RELATED"/>
    <property type="match status" value="1"/>
</dbReference>
<gene>
    <name evidence="7" type="ORF">SSIN_0325</name>
</gene>
<dbReference type="EMBL" id="JPEN01000029">
    <property type="protein sequence ID" value="KGM37833.1"/>
    <property type="molecule type" value="Genomic_DNA"/>
</dbReference>
<dbReference type="InterPro" id="IPR013525">
    <property type="entry name" value="ABC2_TM"/>
</dbReference>
<dbReference type="PATRIC" id="fig|176090.4.peg.323"/>
<dbReference type="NCBIfam" id="TIGR03062">
    <property type="entry name" value="pip_yhgE_Cterm"/>
    <property type="match status" value="1"/>
</dbReference>
<feature type="transmembrane region" description="Helical" evidence="5">
    <location>
        <begin position="687"/>
        <end position="710"/>
    </location>
</feature>
<dbReference type="STRING" id="176090.SSIN_0325"/>
<dbReference type="InterPro" id="IPR023908">
    <property type="entry name" value="xxxLxxG_rpt"/>
</dbReference>
<feature type="transmembrane region" description="Helical" evidence="5">
    <location>
        <begin position="769"/>
        <end position="791"/>
    </location>
</feature>
<organism evidence="7 8">
    <name type="scientific">Streptococcus sinensis</name>
    <dbReference type="NCBI Taxonomy" id="176090"/>
    <lineage>
        <taxon>Bacteria</taxon>
        <taxon>Bacillati</taxon>
        <taxon>Bacillota</taxon>
        <taxon>Bacilli</taxon>
        <taxon>Lactobacillales</taxon>
        <taxon>Streptococcaceae</taxon>
        <taxon>Streptococcus</taxon>
    </lineage>
</organism>
<dbReference type="Gene3D" id="3.40.1710.10">
    <property type="entry name" value="abc type-2 transporter like domain"/>
    <property type="match status" value="1"/>
</dbReference>
<dbReference type="eggNOG" id="COG1511">
    <property type="taxonomic scope" value="Bacteria"/>
</dbReference>
<feature type="transmembrane region" description="Helical" evidence="5">
    <location>
        <begin position="717"/>
        <end position="736"/>
    </location>
</feature>
<dbReference type="InterPro" id="IPR017500">
    <property type="entry name" value="Phage_infect_YhgE_N"/>
</dbReference>
<evidence type="ECO:0000313" key="8">
    <source>
        <dbReference type="Proteomes" id="UP000030019"/>
    </source>
</evidence>
<evidence type="ECO:0000256" key="4">
    <source>
        <dbReference type="ARBA" id="ARBA00023136"/>
    </source>
</evidence>